<proteinExistence type="inferred from homology"/>
<dbReference type="GO" id="GO:0000049">
    <property type="term" value="F:tRNA binding"/>
    <property type="evidence" value="ECO:0007669"/>
    <property type="project" value="TreeGrafter"/>
</dbReference>
<evidence type="ECO:0000256" key="9">
    <source>
        <dbReference type="ARBA" id="ARBA00048573"/>
    </source>
</evidence>
<dbReference type="GO" id="GO:0004824">
    <property type="term" value="F:lysine-tRNA ligase activity"/>
    <property type="evidence" value="ECO:0007669"/>
    <property type="project" value="UniProtKB-UniRule"/>
</dbReference>
<dbReference type="InterPro" id="IPR006195">
    <property type="entry name" value="aa-tRNA-synth_II"/>
</dbReference>
<evidence type="ECO:0000256" key="10">
    <source>
        <dbReference type="HAMAP-Rule" id="MF_00252"/>
    </source>
</evidence>
<dbReference type="InterPro" id="IPR018149">
    <property type="entry name" value="Lys-tRNA-synth_II_C"/>
</dbReference>
<feature type="domain" description="Aminoacyl-transfer RNA synthetases class-II family profile" evidence="12">
    <location>
        <begin position="185"/>
        <end position="504"/>
    </location>
</feature>
<dbReference type="FunFam" id="2.40.50.140:FF:000024">
    <property type="entry name" value="Lysine--tRNA ligase"/>
    <property type="match status" value="1"/>
</dbReference>
<dbReference type="InterPro" id="IPR002313">
    <property type="entry name" value="Lys-tRNA-ligase_II"/>
</dbReference>
<dbReference type="AlphaFoldDB" id="A0A0H5BX95"/>
<keyword evidence="3 10" id="KW-0436">Ligase</keyword>
<dbReference type="Pfam" id="PF00152">
    <property type="entry name" value="tRNA-synt_2"/>
    <property type="match status" value="1"/>
</dbReference>
<dbReference type="InterPro" id="IPR045864">
    <property type="entry name" value="aa-tRNA-synth_II/BPL/LPL"/>
</dbReference>
<dbReference type="NCBIfam" id="TIGR00499">
    <property type="entry name" value="lysS_bact"/>
    <property type="match status" value="1"/>
</dbReference>
<evidence type="ECO:0000256" key="4">
    <source>
        <dbReference type="ARBA" id="ARBA00022723"/>
    </source>
</evidence>
<dbReference type="InterPro" id="IPR004365">
    <property type="entry name" value="NA-bd_OB_tRNA"/>
</dbReference>
<evidence type="ECO:0000256" key="6">
    <source>
        <dbReference type="ARBA" id="ARBA00022840"/>
    </source>
</evidence>
<organism evidence="13 14">
    <name type="scientific">Candidatus Westeberhardia cardiocondylae</name>
    <dbReference type="NCBI Taxonomy" id="1594731"/>
    <lineage>
        <taxon>Bacteria</taxon>
        <taxon>Pseudomonadati</taxon>
        <taxon>Pseudomonadota</taxon>
        <taxon>Gammaproteobacteria</taxon>
        <taxon>Enterobacterales</taxon>
        <taxon>Enterobacteriaceae</taxon>
        <taxon>ant endosymbionts</taxon>
        <taxon>Candidatus Westeberhardia</taxon>
    </lineage>
</organism>
<dbReference type="InterPro" id="IPR044136">
    <property type="entry name" value="Lys-tRNA-ligase_II_N"/>
</dbReference>
<dbReference type="Gene3D" id="2.40.50.140">
    <property type="entry name" value="Nucleic acid-binding proteins"/>
    <property type="match status" value="1"/>
</dbReference>
<dbReference type="InterPro" id="IPR004364">
    <property type="entry name" value="Aa-tRNA-synt_II"/>
</dbReference>
<feature type="binding site" evidence="10">
    <location>
        <position position="423"/>
    </location>
    <ligand>
        <name>Mg(2+)</name>
        <dbReference type="ChEBI" id="CHEBI:18420"/>
        <label>2</label>
    </ligand>
</feature>
<dbReference type="Proteomes" id="UP000242753">
    <property type="component" value="Chromosome I"/>
</dbReference>
<evidence type="ECO:0000256" key="8">
    <source>
        <dbReference type="ARBA" id="ARBA00023146"/>
    </source>
</evidence>
<dbReference type="GO" id="GO:0005524">
    <property type="term" value="F:ATP binding"/>
    <property type="evidence" value="ECO:0007669"/>
    <property type="project" value="UniProtKB-UniRule"/>
</dbReference>
<dbReference type="InterPro" id="IPR012340">
    <property type="entry name" value="NA-bd_OB-fold"/>
</dbReference>
<evidence type="ECO:0000256" key="1">
    <source>
        <dbReference type="ARBA" id="ARBA00008226"/>
    </source>
</evidence>
<dbReference type="PANTHER" id="PTHR42918">
    <property type="entry name" value="LYSYL-TRNA SYNTHETASE"/>
    <property type="match status" value="1"/>
</dbReference>
<evidence type="ECO:0000256" key="11">
    <source>
        <dbReference type="RuleBase" id="RU000336"/>
    </source>
</evidence>
<comment type="cofactor">
    <cofactor evidence="10 11">
        <name>Mg(2+)</name>
        <dbReference type="ChEBI" id="CHEBI:18420"/>
    </cofactor>
    <text evidence="10 11">Binds 3 Mg(2+) ions per subunit.</text>
</comment>
<dbReference type="STRING" id="1594731.WEOB_368"/>
<keyword evidence="5 10" id="KW-0547">Nucleotide-binding</keyword>
<dbReference type="HAMAP" id="MF_00252">
    <property type="entry name" value="Lys_tRNA_synth_class2"/>
    <property type="match status" value="1"/>
</dbReference>
<comment type="subunit">
    <text evidence="10">Homodimer.</text>
</comment>
<sequence length="506" mass="59146">MHETHKKSNNNNKKKIYDELFIRRKKLKKIQEKGNAFPNNFRKDIISDKIHKMHGEKSKQKLKKIKIIVNVAGRIMSKRTIGKSSFITLQDMGGKIQLYITSKDISENFYKKIFKTWDIGDIIGANGILFKTNTGELSVRCYKILLLTKAIRPLPDKFHGLNNREIKYRKRYLDLITNKNTRKIFKIRSRVILEIRNYMTKNNFIEVETPIMQNIPGGATANPFNTYHNALKANMYLRISPELYLKQLVIGGFEKIFEINKNFRNEGLSPYHNPEFTMMELYIAYEDYRGLIVLIENLFQILTKKILGTNIIKYKNCVFNFNKPFCKMTMKEAICHFNKNIIPKELDNIVKINHIANSLKIKIEKEWGLGKIQTKIFENITKNHLIQPTIITHYPAEVSPLARKNDKNPFFTDRFELFIGGFEIGNGFSELNDSEDQKIRFKKKQKKNNLHNKKNIPYDKNYITALEYGLPPTAGLGIGIDRLIMLFTNTKNIRDVILFPLLKPNK</sequence>
<dbReference type="GO" id="GO:0000287">
    <property type="term" value="F:magnesium ion binding"/>
    <property type="evidence" value="ECO:0007669"/>
    <property type="project" value="UniProtKB-UniRule"/>
</dbReference>
<dbReference type="PROSITE" id="PS50862">
    <property type="entry name" value="AA_TRNA_LIGASE_II"/>
    <property type="match status" value="1"/>
</dbReference>
<feature type="binding site" evidence="10">
    <location>
        <position position="416"/>
    </location>
    <ligand>
        <name>Mg(2+)</name>
        <dbReference type="ChEBI" id="CHEBI:18420"/>
        <label>1</label>
    </ligand>
</feature>
<dbReference type="NCBIfam" id="NF001756">
    <property type="entry name" value="PRK00484.1"/>
    <property type="match status" value="1"/>
</dbReference>
<dbReference type="PRINTS" id="PR00982">
    <property type="entry name" value="TRNASYNTHLYS"/>
</dbReference>
<keyword evidence="14" id="KW-1185">Reference proteome</keyword>
<comment type="similarity">
    <text evidence="1 10">Belongs to the class-II aminoacyl-tRNA synthetase family.</text>
</comment>
<dbReference type="Gene3D" id="3.30.930.10">
    <property type="entry name" value="Bira Bifunctional Protein, Domain 2"/>
    <property type="match status" value="1"/>
</dbReference>
<protein>
    <recommendedName>
        <fullName evidence="10">Lysine--tRNA ligase</fullName>
        <ecNumber evidence="10">6.1.1.6</ecNumber>
    </recommendedName>
    <alternativeName>
        <fullName evidence="10">Lysyl-tRNA synthetase</fullName>
        <shortName evidence="10">LysRS</shortName>
    </alternativeName>
</protein>
<dbReference type="KEGG" id="wca:WEOB_368"/>
<evidence type="ECO:0000313" key="14">
    <source>
        <dbReference type="Proteomes" id="UP000242753"/>
    </source>
</evidence>
<comment type="catalytic activity">
    <reaction evidence="9 10 11">
        <text>tRNA(Lys) + L-lysine + ATP = L-lysyl-tRNA(Lys) + AMP + diphosphate</text>
        <dbReference type="Rhea" id="RHEA:20792"/>
        <dbReference type="Rhea" id="RHEA-COMP:9696"/>
        <dbReference type="Rhea" id="RHEA-COMP:9697"/>
        <dbReference type="ChEBI" id="CHEBI:30616"/>
        <dbReference type="ChEBI" id="CHEBI:32551"/>
        <dbReference type="ChEBI" id="CHEBI:33019"/>
        <dbReference type="ChEBI" id="CHEBI:78442"/>
        <dbReference type="ChEBI" id="CHEBI:78529"/>
        <dbReference type="ChEBI" id="CHEBI:456215"/>
        <dbReference type="EC" id="6.1.1.6"/>
    </reaction>
</comment>
<dbReference type="EMBL" id="LN774881">
    <property type="protein sequence ID" value="CEN32299.1"/>
    <property type="molecule type" value="Genomic_DNA"/>
</dbReference>
<dbReference type="GO" id="GO:0006430">
    <property type="term" value="P:lysyl-tRNA aminoacylation"/>
    <property type="evidence" value="ECO:0007669"/>
    <property type="project" value="UniProtKB-UniRule"/>
</dbReference>
<evidence type="ECO:0000256" key="3">
    <source>
        <dbReference type="ARBA" id="ARBA00022598"/>
    </source>
</evidence>
<comment type="subcellular location">
    <subcellularLocation>
        <location evidence="10">Cytoplasm</location>
    </subcellularLocation>
</comment>
<evidence type="ECO:0000259" key="12">
    <source>
        <dbReference type="PROSITE" id="PS50862"/>
    </source>
</evidence>
<dbReference type="GO" id="GO:0005829">
    <property type="term" value="C:cytosol"/>
    <property type="evidence" value="ECO:0007669"/>
    <property type="project" value="TreeGrafter"/>
</dbReference>
<accession>A0A0H5BX95</accession>
<dbReference type="EC" id="6.1.1.6" evidence="10"/>
<feature type="binding site" evidence="10">
    <location>
        <position position="423"/>
    </location>
    <ligand>
        <name>Mg(2+)</name>
        <dbReference type="ChEBI" id="CHEBI:18420"/>
        <label>1</label>
    </ligand>
</feature>
<dbReference type="CDD" id="cd04322">
    <property type="entry name" value="LysRS_N"/>
    <property type="match status" value="1"/>
</dbReference>
<gene>
    <name evidence="10 13" type="primary">lysS</name>
    <name evidence="13" type="ORF">WEOB_368</name>
</gene>
<dbReference type="Pfam" id="PF01336">
    <property type="entry name" value="tRNA_anti-codon"/>
    <property type="match status" value="1"/>
</dbReference>
<keyword evidence="6 10" id="KW-0067">ATP-binding</keyword>
<evidence type="ECO:0000313" key="13">
    <source>
        <dbReference type="EMBL" id="CEN32299.1"/>
    </source>
</evidence>
<evidence type="ECO:0000256" key="7">
    <source>
        <dbReference type="ARBA" id="ARBA00022917"/>
    </source>
</evidence>
<dbReference type="PANTHER" id="PTHR42918:SF15">
    <property type="entry name" value="LYSINE--TRNA LIGASE, CHLOROPLASTIC_MITOCHONDRIAL"/>
    <property type="match status" value="1"/>
</dbReference>
<keyword evidence="2 10" id="KW-0963">Cytoplasm</keyword>
<dbReference type="RefSeq" id="WP_281263841.1">
    <property type="nucleotide sequence ID" value="NZ_LN774881.1"/>
</dbReference>
<keyword evidence="8 10" id="KW-0030">Aminoacyl-tRNA synthetase</keyword>
<dbReference type="SUPFAM" id="SSF50249">
    <property type="entry name" value="Nucleic acid-binding proteins"/>
    <property type="match status" value="1"/>
</dbReference>
<keyword evidence="10 11" id="KW-0460">Magnesium</keyword>
<keyword evidence="4 10" id="KW-0479">Metal-binding</keyword>
<evidence type="ECO:0000256" key="5">
    <source>
        <dbReference type="ARBA" id="ARBA00022741"/>
    </source>
</evidence>
<name>A0A0H5BX95_9ENTR</name>
<reference evidence="14" key="1">
    <citation type="submission" date="2015-01" db="EMBL/GenBank/DDBJ databases">
        <authorList>
            <person name="Manzano-Marin A."/>
            <person name="Manzano-Marin A."/>
        </authorList>
    </citation>
    <scope>NUCLEOTIDE SEQUENCE [LARGE SCALE GENOMIC DNA]</scope>
    <source>
        <strain evidence="14">obscurior</strain>
    </source>
</reference>
<dbReference type="SUPFAM" id="SSF55681">
    <property type="entry name" value="Class II aaRS and biotin synthetases"/>
    <property type="match status" value="1"/>
</dbReference>
<dbReference type="PATRIC" id="fig|1594731.3.peg.347"/>
<evidence type="ECO:0000256" key="2">
    <source>
        <dbReference type="ARBA" id="ARBA00022490"/>
    </source>
</evidence>
<keyword evidence="7 10" id="KW-0648">Protein biosynthesis</keyword>